<protein>
    <submittedName>
        <fullName evidence="4">Linear amide C-N hydrolase</fullName>
    </submittedName>
</protein>
<evidence type="ECO:0000259" key="3">
    <source>
        <dbReference type="Pfam" id="PF02275"/>
    </source>
</evidence>
<accession>A0A5P1X2X3</accession>
<dbReference type="EMBL" id="CP043939">
    <property type="protein sequence ID" value="QER66811.1"/>
    <property type="molecule type" value="Genomic_DNA"/>
</dbReference>
<comment type="similarity">
    <text evidence="1">Belongs to the peptidase C59 family.</text>
</comment>
<evidence type="ECO:0000256" key="2">
    <source>
        <dbReference type="ARBA" id="ARBA00022801"/>
    </source>
</evidence>
<proteinExistence type="inferred from homology"/>
<dbReference type="InterPro" id="IPR029132">
    <property type="entry name" value="CBAH/NAAA_C"/>
</dbReference>
<reference evidence="4 5" key="1">
    <citation type="submission" date="2019-09" db="EMBL/GenBank/DDBJ databases">
        <title>Complete Genome Sequence of Lactobacillus nenjiangensis SH-Y15, isolated from sauerkraut.</title>
        <authorList>
            <person name="Yang H."/>
        </authorList>
    </citation>
    <scope>NUCLEOTIDE SEQUENCE [LARGE SCALE GENOMIC DNA]</scope>
    <source>
        <strain evidence="4 5">SH-Y15</strain>
    </source>
</reference>
<evidence type="ECO:0000313" key="5">
    <source>
        <dbReference type="Proteomes" id="UP000325295"/>
    </source>
</evidence>
<dbReference type="PANTHER" id="PTHR35527:SF2">
    <property type="entry name" value="HYDROLASE"/>
    <property type="match status" value="1"/>
</dbReference>
<organism evidence="4 5">
    <name type="scientific">Paucilactobacillus nenjiangensis</name>
    <dbReference type="NCBI Taxonomy" id="1296540"/>
    <lineage>
        <taxon>Bacteria</taxon>
        <taxon>Bacillati</taxon>
        <taxon>Bacillota</taxon>
        <taxon>Bacilli</taxon>
        <taxon>Lactobacillales</taxon>
        <taxon>Lactobacillaceae</taxon>
        <taxon>Paucilactobacillus</taxon>
    </lineage>
</organism>
<dbReference type="OrthoDB" id="9794717at2"/>
<feature type="domain" description="Choloylglycine hydrolase/NAAA C-terminal" evidence="3">
    <location>
        <begin position="16"/>
        <end position="302"/>
    </location>
</feature>
<dbReference type="PANTHER" id="PTHR35527">
    <property type="entry name" value="CHOLOYLGLYCINE HYDROLASE"/>
    <property type="match status" value="1"/>
</dbReference>
<keyword evidence="5" id="KW-1185">Reference proteome</keyword>
<evidence type="ECO:0000313" key="4">
    <source>
        <dbReference type="EMBL" id="QER66811.1"/>
    </source>
</evidence>
<dbReference type="InterPro" id="IPR052193">
    <property type="entry name" value="Peptidase_C59"/>
</dbReference>
<dbReference type="Pfam" id="PF02275">
    <property type="entry name" value="CBAH"/>
    <property type="match status" value="1"/>
</dbReference>
<dbReference type="Gene3D" id="3.60.60.10">
    <property type="entry name" value="Penicillin V Acylase, Chain A"/>
    <property type="match status" value="1"/>
</dbReference>
<gene>
    <name evidence="4" type="ORF">F0161_02275</name>
</gene>
<dbReference type="SUPFAM" id="SSF56235">
    <property type="entry name" value="N-terminal nucleophile aminohydrolases (Ntn hydrolases)"/>
    <property type="match status" value="1"/>
</dbReference>
<evidence type="ECO:0000256" key="1">
    <source>
        <dbReference type="ARBA" id="ARBA00006625"/>
    </source>
</evidence>
<sequence length="317" mass="36260">MTSKTTELKIGGYIMCTSLTVPSYSNEQLLGRTMDFPTKTPWRLTYLPVNFEWQPVTGTTKYQSKFAVLGGMRHIQDWYLIGDGVNSAGLSVAELYFPVESNYYDAPVEGKINLSPQDFTTWLLTQNGTVKEIRAKLAQIALIGVQWYDNEAIYPFHWIITDASGTYIIEPTDHLLTLRENPSNVLTNTPNLDKQLTNLKKLMKTDFTAWNSIRSSLANYTGPTPNRSITTDRFIKTNLWRWRDSRNLTINSTTVTDFLKTVTIPKRNDNHDYTHYYGVMNLNAQEYRFEGVLHPVVTIANLSDLMTYDVPVELAEE</sequence>
<name>A0A5P1X2X3_9LACO</name>
<dbReference type="AlphaFoldDB" id="A0A5P1X2X3"/>
<dbReference type="InterPro" id="IPR029055">
    <property type="entry name" value="Ntn_hydrolases_N"/>
</dbReference>
<dbReference type="Proteomes" id="UP000325295">
    <property type="component" value="Chromosome"/>
</dbReference>
<keyword evidence="2 4" id="KW-0378">Hydrolase</keyword>
<dbReference type="KEGG" id="lnn:F0161_02275"/>
<dbReference type="GO" id="GO:0016787">
    <property type="term" value="F:hydrolase activity"/>
    <property type="evidence" value="ECO:0007669"/>
    <property type="project" value="UniProtKB-KW"/>
</dbReference>